<dbReference type="InterPro" id="IPR045170">
    <property type="entry name" value="MTOX"/>
</dbReference>
<evidence type="ECO:0000259" key="6">
    <source>
        <dbReference type="Pfam" id="PF01266"/>
    </source>
</evidence>
<dbReference type="Pfam" id="PF01266">
    <property type="entry name" value="DAO"/>
    <property type="match status" value="1"/>
</dbReference>
<dbReference type="GO" id="GO:0008115">
    <property type="term" value="F:sarcosine oxidase activity"/>
    <property type="evidence" value="ECO:0007669"/>
    <property type="project" value="TreeGrafter"/>
</dbReference>
<dbReference type="InterPro" id="IPR036188">
    <property type="entry name" value="FAD/NAD-bd_sf"/>
</dbReference>
<accession>A0A9X3N931</accession>
<dbReference type="PANTHER" id="PTHR10961">
    <property type="entry name" value="PEROXISOMAL SARCOSINE OXIDASE"/>
    <property type="match status" value="1"/>
</dbReference>
<evidence type="ECO:0000256" key="1">
    <source>
        <dbReference type="ARBA" id="ARBA00001974"/>
    </source>
</evidence>
<feature type="domain" description="FAD dependent oxidoreductase" evidence="6">
    <location>
        <begin position="3"/>
        <end position="339"/>
    </location>
</feature>
<reference evidence="7" key="1">
    <citation type="submission" date="2022-10" db="EMBL/GenBank/DDBJ databases">
        <title>The WGS of Solirubrobacter phytolaccae KCTC 29190.</title>
        <authorList>
            <person name="Jiang Z."/>
        </authorList>
    </citation>
    <scope>NUCLEOTIDE SEQUENCE</scope>
    <source>
        <strain evidence="7">KCTC 29190</strain>
    </source>
</reference>
<dbReference type="Gene3D" id="3.50.50.60">
    <property type="entry name" value="FAD/NAD(P)-binding domain"/>
    <property type="match status" value="1"/>
</dbReference>
<evidence type="ECO:0000256" key="5">
    <source>
        <dbReference type="SAM" id="MobiDB-lite"/>
    </source>
</evidence>
<dbReference type="PANTHER" id="PTHR10961:SF7">
    <property type="entry name" value="FAD DEPENDENT OXIDOREDUCTASE DOMAIN-CONTAINING PROTEIN"/>
    <property type="match status" value="1"/>
</dbReference>
<gene>
    <name evidence="7" type="ORF">OJ997_09445</name>
</gene>
<dbReference type="Gene3D" id="3.30.9.10">
    <property type="entry name" value="D-Amino Acid Oxidase, subunit A, domain 2"/>
    <property type="match status" value="1"/>
</dbReference>
<dbReference type="AlphaFoldDB" id="A0A9X3N931"/>
<evidence type="ECO:0000313" key="7">
    <source>
        <dbReference type="EMBL" id="MDA0180517.1"/>
    </source>
</evidence>
<feature type="region of interest" description="Disordered" evidence="5">
    <location>
        <begin position="350"/>
        <end position="369"/>
    </location>
</feature>
<dbReference type="SUPFAM" id="SSF54373">
    <property type="entry name" value="FAD-linked reductases, C-terminal domain"/>
    <property type="match status" value="1"/>
</dbReference>
<dbReference type="InterPro" id="IPR006076">
    <property type="entry name" value="FAD-dep_OxRdtase"/>
</dbReference>
<dbReference type="Proteomes" id="UP001147653">
    <property type="component" value="Unassembled WGS sequence"/>
</dbReference>
<dbReference type="GO" id="GO:0050660">
    <property type="term" value="F:flavin adenine dinucleotide binding"/>
    <property type="evidence" value="ECO:0007669"/>
    <property type="project" value="InterPro"/>
</dbReference>
<sequence length="369" mass="39654">MERVVIVGAGTFGASLAWWLAERGDEVVLVDQFEPGDVRATSGGETRLIRCAHGPDADYSAMARRARTLWLELEAETGASLLTECGISWFAHGDDGWETTSEATLRGLGIPVVRQEVSEAAAQFPSFDGGDLAWVLHEPEAGVLRAQLGVQTLAAAAAARGARVVRGVARPDGDRVVVGDEVLEADRVVWSCGGWLAKLFAGLVELRVTRQELFFFEGDPGWKHAPGWVDYDRAVYGTGDLHDLGVKVAWDMEGPLLEPDADLPPATAETERLTRGYVADRFPALATARLVGSKTCRYEISPDSQFIAAPHPEHPSVWIVGGGSGHGFKHGPAMAERIATAWDGGEPLPARFGLHKRKRGTSLRSAGSN</sequence>
<keyword evidence="3" id="KW-0274">FAD</keyword>
<organism evidence="7 8">
    <name type="scientific">Solirubrobacter phytolaccae</name>
    <dbReference type="NCBI Taxonomy" id="1404360"/>
    <lineage>
        <taxon>Bacteria</taxon>
        <taxon>Bacillati</taxon>
        <taxon>Actinomycetota</taxon>
        <taxon>Thermoleophilia</taxon>
        <taxon>Solirubrobacterales</taxon>
        <taxon>Solirubrobacteraceae</taxon>
        <taxon>Solirubrobacter</taxon>
    </lineage>
</organism>
<protein>
    <submittedName>
        <fullName evidence="7">FAD-dependent oxidoreductase</fullName>
    </submittedName>
</protein>
<keyword evidence="4" id="KW-0560">Oxidoreductase</keyword>
<dbReference type="EMBL" id="JAPDDP010000013">
    <property type="protein sequence ID" value="MDA0180517.1"/>
    <property type="molecule type" value="Genomic_DNA"/>
</dbReference>
<keyword evidence="8" id="KW-1185">Reference proteome</keyword>
<name>A0A9X3N931_9ACTN</name>
<evidence type="ECO:0000256" key="3">
    <source>
        <dbReference type="ARBA" id="ARBA00022827"/>
    </source>
</evidence>
<evidence type="ECO:0000256" key="2">
    <source>
        <dbReference type="ARBA" id="ARBA00022630"/>
    </source>
</evidence>
<comment type="caution">
    <text evidence="7">The sequence shown here is derived from an EMBL/GenBank/DDBJ whole genome shotgun (WGS) entry which is preliminary data.</text>
</comment>
<keyword evidence="2" id="KW-0285">Flavoprotein</keyword>
<dbReference type="SUPFAM" id="SSF51905">
    <property type="entry name" value="FAD/NAD(P)-binding domain"/>
    <property type="match status" value="1"/>
</dbReference>
<comment type="cofactor">
    <cofactor evidence="1">
        <name>FAD</name>
        <dbReference type="ChEBI" id="CHEBI:57692"/>
    </cofactor>
</comment>
<dbReference type="RefSeq" id="WP_270024830.1">
    <property type="nucleotide sequence ID" value="NZ_JAPDDP010000013.1"/>
</dbReference>
<proteinExistence type="predicted"/>
<evidence type="ECO:0000313" key="8">
    <source>
        <dbReference type="Proteomes" id="UP001147653"/>
    </source>
</evidence>
<evidence type="ECO:0000256" key="4">
    <source>
        <dbReference type="ARBA" id="ARBA00023002"/>
    </source>
</evidence>